<gene>
    <name evidence="2" type="ORF">J5U18_00125</name>
</gene>
<comment type="caution">
    <text evidence="2">The sequence shown here is derived from an EMBL/GenBank/DDBJ whole genome shotgun (WGS) entry which is preliminary data.</text>
</comment>
<keyword evidence="1" id="KW-0812">Transmembrane</keyword>
<evidence type="ECO:0000256" key="1">
    <source>
        <dbReference type="SAM" id="Phobius"/>
    </source>
</evidence>
<feature type="transmembrane region" description="Helical" evidence="1">
    <location>
        <begin position="6"/>
        <end position="24"/>
    </location>
</feature>
<keyword evidence="1" id="KW-0472">Membrane</keyword>
<dbReference type="EMBL" id="JAGKSB010000001">
    <property type="protein sequence ID" value="MBP3941980.1"/>
    <property type="molecule type" value="Genomic_DNA"/>
</dbReference>
<accession>A0A8T4H4A0</accession>
<name>A0A8T4H4A0_9SPHI</name>
<reference evidence="2" key="1">
    <citation type="submission" date="2021-03" db="EMBL/GenBank/DDBJ databases">
        <authorList>
            <person name="Lu T."/>
            <person name="Wang Q."/>
            <person name="Han X."/>
        </authorList>
    </citation>
    <scope>NUCLEOTIDE SEQUENCE</scope>
    <source>
        <strain evidence="2">WQ 2009</strain>
    </source>
</reference>
<evidence type="ECO:0000313" key="2">
    <source>
        <dbReference type="EMBL" id="MBP3941980.1"/>
    </source>
</evidence>
<keyword evidence="1" id="KW-1133">Transmembrane helix</keyword>
<dbReference type="RefSeq" id="WP_353545467.1">
    <property type="nucleotide sequence ID" value="NZ_JAGKSB010000001.1"/>
</dbReference>
<keyword evidence="3" id="KW-1185">Reference proteome</keyword>
<organism evidence="2 3">
    <name type="scientific">Rhinopithecimicrobium faecis</name>
    <dbReference type="NCBI Taxonomy" id="2820698"/>
    <lineage>
        <taxon>Bacteria</taxon>
        <taxon>Pseudomonadati</taxon>
        <taxon>Bacteroidota</taxon>
        <taxon>Sphingobacteriia</taxon>
        <taxon>Sphingobacteriales</taxon>
        <taxon>Sphingobacteriaceae</taxon>
        <taxon>Rhinopithecimicrobium</taxon>
    </lineage>
</organism>
<dbReference type="AlphaFoldDB" id="A0A8T4H4A0"/>
<protein>
    <submittedName>
        <fullName evidence="2">Uncharacterized protein</fullName>
    </submittedName>
</protein>
<sequence>MSTPSIIFYAIFAVPYIILMFWLVKQDKRKSAWGISIITLIGILAIYFSQKASKVAMDNYKQRKIDNQEELESR</sequence>
<evidence type="ECO:0000313" key="3">
    <source>
        <dbReference type="Proteomes" id="UP000679691"/>
    </source>
</evidence>
<feature type="transmembrane region" description="Helical" evidence="1">
    <location>
        <begin position="31"/>
        <end position="49"/>
    </location>
</feature>
<proteinExistence type="predicted"/>
<dbReference type="Proteomes" id="UP000679691">
    <property type="component" value="Unassembled WGS sequence"/>
</dbReference>